<evidence type="ECO:0000313" key="1">
    <source>
        <dbReference type="EMBL" id="KUK76912.1"/>
    </source>
</evidence>
<dbReference type="EMBL" id="LGGO01000087">
    <property type="protein sequence ID" value="KUK76912.1"/>
    <property type="molecule type" value="Genomic_DNA"/>
</dbReference>
<protein>
    <submittedName>
        <fullName evidence="1">Uncharacterized protein</fullName>
    </submittedName>
</protein>
<comment type="caution">
    <text evidence="1">The sequence shown here is derived from an EMBL/GenBank/DDBJ whole genome shotgun (WGS) entry which is preliminary data.</text>
</comment>
<evidence type="ECO:0000313" key="2">
    <source>
        <dbReference type="Proteomes" id="UP000053904"/>
    </source>
</evidence>
<dbReference type="Proteomes" id="UP000053904">
    <property type="component" value="Unassembled WGS sequence"/>
</dbReference>
<dbReference type="AlphaFoldDB" id="A0A117M040"/>
<proteinExistence type="predicted"/>
<reference evidence="2" key="1">
    <citation type="journal article" date="2015" name="MBio">
        <title>Genome-Resolved Metagenomic Analysis Reveals Roles for Candidate Phyla and Other Microbial Community Members in Biogeochemical Transformations in Oil Reservoirs.</title>
        <authorList>
            <person name="Hu P."/>
            <person name="Tom L."/>
            <person name="Singh A."/>
            <person name="Thomas B.C."/>
            <person name="Baker B.J."/>
            <person name="Piceno Y.M."/>
            <person name="Andersen G.L."/>
            <person name="Banfield J.F."/>
        </authorList>
    </citation>
    <scope>NUCLEOTIDE SEQUENCE [LARGE SCALE GENOMIC DNA]</scope>
</reference>
<gene>
    <name evidence="1" type="ORF">XD93_0654</name>
</gene>
<sequence>MIKRLNDYLGVSEKELADYGAFNSFIGIDAKIFLDPLLLGKLDIHEFSQSREHIREYYRKIIVLLKASKVEGDVAWKEAFKQLKVKEIKGFSIGYGNHSDDGNGIGPELARSIVKRAKEIINMGIEDPEIFELIGLFEEGIGADRLSDLTIKVIYEDLLAYSARITNEIGISDVIEVRYHGKDYLLPNSPSGKKPICFLPQNALRDLPIAQDWEEIDIATNFNKELRKKVNLAISEVWQKNITAKKKKMMEVVREDPEILASIIEGYKNSDGKGYDFENDPNFEIKWFPIGQKFAKDNPINITAPEEYTKENVYEILDKIITQYKKLIEFNGLNNDLYRKEGSRLIPHHERVSQRIFFAVADTYCAANNIGISREPNAGSGPVDFKFGVDYENKILVEVKLSRNPGLKDKYSSQVGVYMDAEGTEESIYLVIKVTEKSKQLDELVEIYEEAKNSGQKVPKLYVVDGTIKPPASKR</sequence>
<name>A0A117M040_9BACT</name>
<organism evidence="1 2">
    <name type="scientific">candidate division WS6 bacterium 34_10</name>
    <dbReference type="NCBI Taxonomy" id="1641389"/>
    <lineage>
        <taxon>Bacteria</taxon>
        <taxon>Candidatus Dojkabacteria</taxon>
    </lineage>
</organism>
<accession>A0A117M040</accession>